<comment type="caution">
    <text evidence="2">The sequence shown here is derived from an EMBL/GenBank/DDBJ whole genome shotgun (WGS) entry which is preliminary data.</text>
</comment>
<gene>
    <name evidence="2" type="ORF">H0I76_14200</name>
</gene>
<keyword evidence="3" id="KW-1185">Reference proteome</keyword>
<dbReference type="NCBIfam" id="TIGR00341">
    <property type="entry name" value="TIGR00341 family protein"/>
    <property type="match status" value="1"/>
</dbReference>
<dbReference type="Pfam" id="PF04087">
    <property type="entry name" value="DUF389"/>
    <property type="match status" value="1"/>
</dbReference>
<evidence type="ECO:0000256" key="1">
    <source>
        <dbReference type="SAM" id="Phobius"/>
    </source>
</evidence>
<protein>
    <submittedName>
        <fullName evidence="2">TIGR00341 family protein</fullName>
    </submittedName>
</protein>
<feature type="transmembrane region" description="Helical" evidence="1">
    <location>
        <begin position="273"/>
        <end position="293"/>
    </location>
</feature>
<name>A0A8J7SFE5_9RHOB</name>
<proteinExistence type="predicted"/>
<evidence type="ECO:0000313" key="2">
    <source>
        <dbReference type="EMBL" id="MBK0400348.1"/>
    </source>
</evidence>
<feature type="transmembrane region" description="Helical" evidence="1">
    <location>
        <begin position="180"/>
        <end position="199"/>
    </location>
</feature>
<feature type="transmembrane region" description="Helical" evidence="1">
    <location>
        <begin position="145"/>
        <end position="168"/>
    </location>
</feature>
<feature type="transmembrane region" description="Helical" evidence="1">
    <location>
        <begin position="241"/>
        <end position="261"/>
    </location>
</feature>
<keyword evidence="1" id="KW-0472">Membrane</keyword>
<sequence>MAFVWVEIVAPQDQLGALDAAAEEAGASEIVQGPAGPDGRQSLRVLLGEVDRQAFLDRVQSQLNGTEGWRVVLTPTLAVIPRTEDEETREAEEADRRKRHSISASREELYTSISSGAKLDRTYLLLVLLSTVVAAIGLVSSNVAVVIGAMVIAPLLGPHLALSFGIAVGDRQLVMRALRTSAVGLGLAILLSALVPLLVEVDLDHGELAARTTVSYASVALALASGAAASLSVTTGLSTTLVGVMVAVALLPPAATLGISLSEGEWRDLASATMLLAVNIVSVNLAANIVFLAKGIRPHSWWEHESARQSVRLTILALTAALLVLIALIAFSHRTGI</sequence>
<feature type="transmembrane region" description="Helical" evidence="1">
    <location>
        <begin position="214"/>
        <end position="234"/>
    </location>
</feature>
<organism evidence="2 3">
    <name type="scientific">Thermohalobaculum xanthum</name>
    <dbReference type="NCBI Taxonomy" id="2753746"/>
    <lineage>
        <taxon>Bacteria</taxon>
        <taxon>Pseudomonadati</taxon>
        <taxon>Pseudomonadota</taxon>
        <taxon>Alphaproteobacteria</taxon>
        <taxon>Rhodobacterales</taxon>
        <taxon>Paracoccaceae</taxon>
        <taxon>Thermohalobaculum</taxon>
    </lineage>
</organism>
<evidence type="ECO:0000313" key="3">
    <source>
        <dbReference type="Proteomes" id="UP000655420"/>
    </source>
</evidence>
<dbReference type="PANTHER" id="PTHR20992:SF9">
    <property type="entry name" value="AT15442P-RELATED"/>
    <property type="match status" value="1"/>
</dbReference>
<reference evidence="2" key="1">
    <citation type="submission" date="2020-12" db="EMBL/GenBank/DDBJ databases">
        <title>Bacterial taxonomy.</title>
        <authorList>
            <person name="Pan X."/>
        </authorList>
    </citation>
    <scope>NUCLEOTIDE SEQUENCE</scope>
    <source>
        <strain evidence="2">M0105</strain>
    </source>
</reference>
<keyword evidence="1" id="KW-0812">Transmembrane</keyword>
<dbReference type="RefSeq" id="WP_200610994.1">
    <property type="nucleotide sequence ID" value="NZ_JAEHHL010000008.1"/>
</dbReference>
<accession>A0A8J7SFE5</accession>
<dbReference type="AlphaFoldDB" id="A0A8J7SFE5"/>
<feature type="transmembrane region" description="Helical" evidence="1">
    <location>
        <begin position="122"/>
        <end position="139"/>
    </location>
</feature>
<dbReference type="EMBL" id="JAEHHL010000008">
    <property type="protein sequence ID" value="MBK0400348.1"/>
    <property type="molecule type" value="Genomic_DNA"/>
</dbReference>
<dbReference type="PANTHER" id="PTHR20992">
    <property type="entry name" value="AT15442P-RELATED"/>
    <property type="match status" value="1"/>
</dbReference>
<dbReference type="Proteomes" id="UP000655420">
    <property type="component" value="Unassembled WGS sequence"/>
</dbReference>
<keyword evidence="1" id="KW-1133">Transmembrane helix</keyword>
<feature type="transmembrane region" description="Helical" evidence="1">
    <location>
        <begin position="313"/>
        <end position="331"/>
    </location>
</feature>
<dbReference type="InterPro" id="IPR005240">
    <property type="entry name" value="DUF389"/>
</dbReference>